<evidence type="ECO:0000256" key="2">
    <source>
        <dbReference type="ARBA" id="ARBA00022475"/>
    </source>
</evidence>
<feature type="transmembrane region" description="Helical" evidence="7">
    <location>
        <begin position="344"/>
        <end position="366"/>
    </location>
</feature>
<evidence type="ECO:0000256" key="6">
    <source>
        <dbReference type="SAM" id="MobiDB-lite"/>
    </source>
</evidence>
<dbReference type="InterPro" id="IPR036259">
    <property type="entry name" value="MFS_trans_sf"/>
</dbReference>
<dbReference type="SUPFAM" id="SSF103473">
    <property type="entry name" value="MFS general substrate transporter"/>
    <property type="match status" value="1"/>
</dbReference>
<gene>
    <name evidence="8" type="ordered locus">BLJ_1936</name>
</gene>
<dbReference type="PANTHER" id="PTHR23513">
    <property type="entry name" value="INTEGRAL MEMBRANE EFFLUX PROTEIN-RELATED"/>
    <property type="match status" value="1"/>
</dbReference>
<dbReference type="GO" id="GO:0005886">
    <property type="term" value="C:plasma membrane"/>
    <property type="evidence" value="ECO:0007669"/>
    <property type="project" value="UniProtKB-SubCell"/>
</dbReference>
<dbReference type="TCDB" id="2.A.1.21.24">
    <property type="family name" value="the major facilitator superfamily (mfs)"/>
</dbReference>
<dbReference type="AlphaFoldDB" id="D6ZWV3"/>
<dbReference type="KEGG" id="bll:BLJ_1936"/>
<keyword evidence="2" id="KW-1003">Cell membrane</keyword>
<comment type="subcellular location">
    <subcellularLocation>
        <location evidence="1">Cell membrane</location>
        <topology evidence="1">Multi-pass membrane protein</topology>
    </subcellularLocation>
</comment>
<keyword evidence="4 7" id="KW-1133">Transmembrane helix</keyword>
<dbReference type="HOGENOM" id="CLU_034180_13_4_11"/>
<feature type="transmembrane region" description="Helical" evidence="7">
    <location>
        <begin position="403"/>
        <end position="425"/>
    </location>
</feature>
<dbReference type="Gene3D" id="1.20.1250.20">
    <property type="entry name" value="MFS general substrate transporter like domains"/>
    <property type="match status" value="1"/>
</dbReference>
<dbReference type="CDD" id="cd06173">
    <property type="entry name" value="MFS_MefA_like"/>
    <property type="match status" value="1"/>
</dbReference>
<reference evidence="8 9" key="1">
    <citation type="journal article" date="2010" name="J. Bacteriol.">
        <title>Complete genome sequence of Bifidobacterium longum JDM301.</title>
        <authorList>
            <person name="Wei Y.X."/>
            <person name="Zhang Z.Y."/>
            <person name="Liu C."/>
            <person name="Zhu Y.Z."/>
            <person name="Zhu Y.Q."/>
            <person name="Zheng H."/>
            <person name="Zhao G.P."/>
            <person name="Wang S."/>
            <person name="Guo X.K."/>
        </authorList>
    </citation>
    <scope>NUCLEOTIDE SEQUENCE [LARGE SCALE GENOMIC DNA]</scope>
    <source>
        <strain evidence="8 9">JDM301</strain>
    </source>
</reference>
<keyword evidence="5 7" id="KW-0472">Membrane</keyword>
<evidence type="ECO:0000256" key="5">
    <source>
        <dbReference type="ARBA" id="ARBA00023136"/>
    </source>
</evidence>
<evidence type="ECO:0000256" key="1">
    <source>
        <dbReference type="ARBA" id="ARBA00004651"/>
    </source>
</evidence>
<sequence length="476" mass="50268">MITMADSIGTVNNQSSTQPNGHSSHSNTTESLWRGTDYGKWFVADSCTSLSSSIQGFALPLIAQTVTGSPAQATLLDSIMTIISSVLRLPGGVVQDKYDRKKLMIAFGLIGFALFGICAALGWAGLLIYPVLMVLAICLGIRSGLLGTTSNTMLRGIVPDQLLPKASSLNDGRDAALELAGAPVGGVLIGGGLWLPFAVSALLNLLETAAAMRITKYWHRGGRTNTEGRALADDEADENGDAANITQAADEQATTTTSSASQYWREMFSGFRWLLSERFERRLILSSALAFACFNSFLLITVLSIGSDPSHVVSASFMNVSVSVGVIVGSLISSVLVQHVRGGIVAVSFYVLMSIGALGAALAPWILARMAFLAISLLALPAGNAVINGFQSLLINKEHMGRVFAGMGMIETIAAPVITFLSGIAMQHWGYSVTSVALGLCIVAAAIPAVTMRELVALPKPDGWEDHIRKSGLTKF</sequence>
<dbReference type="Proteomes" id="UP000006740">
    <property type="component" value="Chromosome"/>
</dbReference>
<dbReference type="Pfam" id="PF07690">
    <property type="entry name" value="MFS_1"/>
    <property type="match status" value="1"/>
</dbReference>
<organism evidence="8 9">
    <name type="scientific">Bifidobacterium longum subsp. longum (strain JDM301)</name>
    <dbReference type="NCBI Taxonomy" id="759350"/>
    <lineage>
        <taxon>Bacteria</taxon>
        <taxon>Bacillati</taxon>
        <taxon>Actinomycetota</taxon>
        <taxon>Actinomycetes</taxon>
        <taxon>Bifidobacteriales</taxon>
        <taxon>Bifidobacteriaceae</taxon>
        <taxon>Bifidobacterium</taxon>
    </lineage>
</organism>
<evidence type="ECO:0000256" key="4">
    <source>
        <dbReference type="ARBA" id="ARBA00022989"/>
    </source>
</evidence>
<evidence type="ECO:0000313" key="9">
    <source>
        <dbReference type="Proteomes" id="UP000006740"/>
    </source>
</evidence>
<feature type="transmembrane region" description="Helical" evidence="7">
    <location>
        <begin position="283"/>
        <end position="305"/>
    </location>
</feature>
<feature type="region of interest" description="Disordered" evidence="6">
    <location>
        <begin position="1"/>
        <end position="29"/>
    </location>
</feature>
<dbReference type="InterPro" id="IPR011701">
    <property type="entry name" value="MFS"/>
</dbReference>
<dbReference type="GO" id="GO:0022857">
    <property type="term" value="F:transmembrane transporter activity"/>
    <property type="evidence" value="ECO:0007669"/>
    <property type="project" value="InterPro"/>
</dbReference>
<feature type="transmembrane region" description="Helical" evidence="7">
    <location>
        <begin position="431"/>
        <end position="450"/>
    </location>
</feature>
<dbReference type="PANTHER" id="PTHR23513:SF6">
    <property type="entry name" value="MAJOR FACILITATOR SUPERFAMILY ASSOCIATED DOMAIN-CONTAINING PROTEIN"/>
    <property type="match status" value="1"/>
</dbReference>
<name>D6ZWV3_BIFLJ</name>
<feature type="compositionally biased region" description="Polar residues" evidence="6">
    <location>
        <begin position="9"/>
        <end position="29"/>
    </location>
</feature>
<evidence type="ECO:0000256" key="3">
    <source>
        <dbReference type="ARBA" id="ARBA00022692"/>
    </source>
</evidence>
<feature type="transmembrane region" description="Helical" evidence="7">
    <location>
        <begin position="372"/>
        <end position="391"/>
    </location>
</feature>
<accession>D6ZWV3</accession>
<evidence type="ECO:0000313" key="8">
    <source>
        <dbReference type="EMBL" id="ADH01359.1"/>
    </source>
</evidence>
<proteinExistence type="predicted"/>
<feature type="transmembrane region" description="Helical" evidence="7">
    <location>
        <begin position="317"/>
        <end position="337"/>
    </location>
</feature>
<feature type="transmembrane region" description="Helical" evidence="7">
    <location>
        <begin position="103"/>
        <end position="122"/>
    </location>
</feature>
<dbReference type="EMBL" id="CP002010">
    <property type="protein sequence ID" value="ADH01359.1"/>
    <property type="molecule type" value="Genomic_DNA"/>
</dbReference>
<evidence type="ECO:0000256" key="7">
    <source>
        <dbReference type="SAM" id="Phobius"/>
    </source>
</evidence>
<protein>
    <submittedName>
        <fullName evidence="8">Major facilitator superfamily MFS_1</fullName>
    </submittedName>
</protein>
<keyword evidence="3 7" id="KW-0812">Transmembrane</keyword>